<sequence length="141" mass="15669">MRREGRQHGMVRTHMVLSPPFNSKPKKSRRILNKLEAPVIAGVYAKVPSKPTNHSKFTGRCCNTMCTSCHLRPASKSKAKSKGNHKFRSSRALILDFVVVIDDDDDDDDDDDELEDEIIGSEVDHKGDGDGDGDGDGWVFI</sequence>
<feature type="compositionally biased region" description="Acidic residues" evidence="1">
    <location>
        <begin position="104"/>
        <end position="119"/>
    </location>
</feature>
<reference evidence="2" key="2">
    <citation type="journal article" date="2022" name="Hortic Res">
        <title>The genome of Dioscorea zingiberensis sheds light on the biosynthesis, origin and evolution of the medicinally important diosgenin saponins.</title>
        <authorList>
            <person name="Li Y."/>
            <person name="Tan C."/>
            <person name="Li Z."/>
            <person name="Guo J."/>
            <person name="Li S."/>
            <person name="Chen X."/>
            <person name="Wang C."/>
            <person name="Dai X."/>
            <person name="Yang H."/>
            <person name="Song W."/>
            <person name="Hou L."/>
            <person name="Xu J."/>
            <person name="Tong Z."/>
            <person name="Xu A."/>
            <person name="Yuan X."/>
            <person name="Wang W."/>
            <person name="Yang Q."/>
            <person name="Chen L."/>
            <person name="Sun Z."/>
            <person name="Wang K."/>
            <person name="Pan B."/>
            <person name="Chen J."/>
            <person name="Bao Y."/>
            <person name="Liu F."/>
            <person name="Qi X."/>
            <person name="Gang D.R."/>
            <person name="Wen J."/>
            <person name="Li J."/>
        </authorList>
    </citation>
    <scope>NUCLEOTIDE SEQUENCE</scope>
    <source>
        <strain evidence="2">Dzin_1.0</strain>
    </source>
</reference>
<evidence type="ECO:0000256" key="1">
    <source>
        <dbReference type="SAM" id="MobiDB-lite"/>
    </source>
</evidence>
<dbReference type="AlphaFoldDB" id="A0A9D5CQZ5"/>
<gene>
    <name evidence="2" type="ORF">J5N97_012791</name>
</gene>
<dbReference type="EMBL" id="JAGGNH010000003">
    <property type="protein sequence ID" value="KAJ0977317.1"/>
    <property type="molecule type" value="Genomic_DNA"/>
</dbReference>
<evidence type="ECO:0000313" key="2">
    <source>
        <dbReference type="EMBL" id="KAJ0977317.1"/>
    </source>
</evidence>
<dbReference type="PANTHER" id="PTHR34278">
    <property type="entry name" value="PROTEIN THI031, PUTATIVE-RELATED"/>
    <property type="match status" value="1"/>
</dbReference>
<dbReference type="OrthoDB" id="663108at2759"/>
<comment type="caution">
    <text evidence="2">The sequence shown here is derived from an EMBL/GenBank/DDBJ whole genome shotgun (WGS) entry which is preliminary data.</text>
</comment>
<feature type="region of interest" description="Disordered" evidence="1">
    <location>
        <begin position="104"/>
        <end position="141"/>
    </location>
</feature>
<organism evidence="2 3">
    <name type="scientific">Dioscorea zingiberensis</name>
    <dbReference type="NCBI Taxonomy" id="325984"/>
    <lineage>
        <taxon>Eukaryota</taxon>
        <taxon>Viridiplantae</taxon>
        <taxon>Streptophyta</taxon>
        <taxon>Embryophyta</taxon>
        <taxon>Tracheophyta</taxon>
        <taxon>Spermatophyta</taxon>
        <taxon>Magnoliopsida</taxon>
        <taxon>Liliopsida</taxon>
        <taxon>Dioscoreales</taxon>
        <taxon>Dioscoreaceae</taxon>
        <taxon>Dioscorea</taxon>
    </lineage>
</organism>
<dbReference type="Proteomes" id="UP001085076">
    <property type="component" value="Miscellaneous, Linkage group lg03"/>
</dbReference>
<name>A0A9D5CQZ5_9LILI</name>
<protein>
    <submittedName>
        <fullName evidence="2">Uncharacterized protein</fullName>
    </submittedName>
</protein>
<proteinExistence type="predicted"/>
<keyword evidence="3" id="KW-1185">Reference proteome</keyword>
<evidence type="ECO:0000313" key="3">
    <source>
        <dbReference type="Proteomes" id="UP001085076"/>
    </source>
</evidence>
<accession>A0A9D5CQZ5</accession>
<dbReference type="PANTHER" id="PTHR34278:SF1">
    <property type="entry name" value="PROTEIN THI031, PUTATIVE-RELATED"/>
    <property type="match status" value="1"/>
</dbReference>
<reference evidence="2" key="1">
    <citation type="submission" date="2021-03" db="EMBL/GenBank/DDBJ databases">
        <authorList>
            <person name="Li Z."/>
            <person name="Yang C."/>
        </authorList>
    </citation>
    <scope>NUCLEOTIDE SEQUENCE</scope>
    <source>
        <strain evidence="2">Dzin_1.0</strain>
        <tissue evidence="2">Leaf</tissue>
    </source>
</reference>